<feature type="region of interest" description="Disordered" evidence="1">
    <location>
        <begin position="1"/>
        <end position="24"/>
    </location>
</feature>
<reference evidence="2" key="1">
    <citation type="submission" date="2014-09" db="EMBL/GenBank/DDBJ databases">
        <authorList>
            <person name="Magalhaes I.L.F."/>
            <person name="Oliveira U."/>
            <person name="Santos F.R."/>
            <person name="Vidigal T.H.D.A."/>
            <person name="Brescovit A.D."/>
            <person name="Santos A.J."/>
        </authorList>
    </citation>
    <scope>NUCLEOTIDE SEQUENCE</scope>
    <source>
        <tissue evidence="2">Shoot tissue taken approximately 20 cm above the soil surface</tissue>
    </source>
</reference>
<dbReference type="AlphaFoldDB" id="A0A0A9FSX4"/>
<accession>A0A0A9FSX4</accession>
<organism evidence="2">
    <name type="scientific">Arundo donax</name>
    <name type="common">Giant reed</name>
    <name type="synonym">Donax arundinaceus</name>
    <dbReference type="NCBI Taxonomy" id="35708"/>
    <lineage>
        <taxon>Eukaryota</taxon>
        <taxon>Viridiplantae</taxon>
        <taxon>Streptophyta</taxon>
        <taxon>Embryophyta</taxon>
        <taxon>Tracheophyta</taxon>
        <taxon>Spermatophyta</taxon>
        <taxon>Magnoliopsida</taxon>
        <taxon>Liliopsida</taxon>
        <taxon>Poales</taxon>
        <taxon>Poaceae</taxon>
        <taxon>PACMAD clade</taxon>
        <taxon>Arundinoideae</taxon>
        <taxon>Arundineae</taxon>
        <taxon>Arundo</taxon>
    </lineage>
</organism>
<evidence type="ECO:0000313" key="2">
    <source>
        <dbReference type="EMBL" id="JAE15372.1"/>
    </source>
</evidence>
<feature type="compositionally biased region" description="Basic residues" evidence="1">
    <location>
        <begin position="1"/>
        <end position="12"/>
    </location>
</feature>
<sequence>MTMKISHQHTRSRVLTDMENNSCSIPHCTNYSFRKKKRPSFKMSRNN</sequence>
<evidence type="ECO:0000256" key="1">
    <source>
        <dbReference type="SAM" id="MobiDB-lite"/>
    </source>
</evidence>
<proteinExistence type="predicted"/>
<dbReference type="EMBL" id="GBRH01182524">
    <property type="protein sequence ID" value="JAE15372.1"/>
    <property type="molecule type" value="Transcribed_RNA"/>
</dbReference>
<reference evidence="2" key="2">
    <citation type="journal article" date="2015" name="Data Brief">
        <title>Shoot transcriptome of the giant reed, Arundo donax.</title>
        <authorList>
            <person name="Barrero R.A."/>
            <person name="Guerrero F.D."/>
            <person name="Moolhuijzen P."/>
            <person name="Goolsby J.A."/>
            <person name="Tidwell J."/>
            <person name="Bellgard S.E."/>
            <person name="Bellgard M.I."/>
        </authorList>
    </citation>
    <scope>NUCLEOTIDE SEQUENCE</scope>
    <source>
        <tissue evidence="2">Shoot tissue taken approximately 20 cm above the soil surface</tissue>
    </source>
</reference>
<name>A0A0A9FSX4_ARUDO</name>
<protein>
    <submittedName>
        <fullName evidence="2">Uncharacterized protein</fullName>
    </submittedName>
</protein>